<reference evidence="6" key="1">
    <citation type="journal article" date="2015" name="Microbiology">
        <title>Genome of Methanoregula boonei 6A8 reveals adaptations to oligotrophic peatland environments.</title>
        <authorList>
            <person name="Braeuer S."/>
            <person name="Cadillo-Quiroz H."/>
            <person name="Kyrpides N."/>
            <person name="Woyke T."/>
            <person name="Goodwin L."/>
            <person name="Detter C."/>
            <person name="Podell S."/>
            <person name="Yavitt J.B."/>
            <person name="Zinder S.H."/>
        </authorList>
    </citation>
    <scope>NUCLEOTIDE SEQUENCE [LARGE SCALE GENOMIC DNA]</scope>
    <source>
        <strain evidence="6">DSM 21154 / JCM 14090 / 6A8</strain>
    </source>
</reference>
<proteinExistence type="predicted"/>
<feature type="domain" description="Response regulatory" evidence="3">
    <location>
        <begin position="6"/>
        <end position="121"/>
    </location>
</feature>
<protein>
    <submittedName>
        <fullName evidence="5">Putative PAS/PAC sensor protein</fullName>
    </submittedName>
</protein>
<dbReference type="AlphaFoldDB" id="A7IAM0"/>
<dbReference type="InterPro" id="IPR013767">
    <property type="entry name" value="PAS_fold"/>
</dbReference>
<dbReference type="PROSITE" id="PS50112">
    <property type="entry name" value="PAS"/>
    <property type="match status" value="1"/>
</dbReference>
<evidence type="ECO:0000313" key="6">
    <source>
        <dbReference type="Proteomes" id="UP000002408"/>
    </source>
</evidence>
<accession>A7IAM0</accession>
<dbReference type="PROSITE" id="PS50110">
    <property type="entry name" value="RESPONSE_REGULATORY"/>
    <property type="match status" value="1"/>
</dbReference>
<feature type="domain" description="PAS" evidence="4">
    <location>
        <begin position="286"/>
        <end position="331"/>
    </location>
</feature>
<dbReference type="Gene3D" id="3.30.450.20">
    <property type="entry name" value="PAS domain"/>
    <property type="match status" value="2"/>
</dbReference>
<dbReference type="eggNOG" id="arCOG06193">
    <property type="taxonomic scope" value="Archaea"/>
</dbReference>
<dbReference type="InterPro" id="IPR050595">
    <property type="entry name" value="Bact_response_regulator"/>
</dbReference>
<dbReference type="Pfam" id="PF00072">
    <property type="entry name" value="Response_reg"/>
    <property type="match status" value="1"/>
</dbReference>
<dbReference type="SUPFAM" id="SSF52172">
    <property type="entry name" value="CheY-like"/>
    <property type="match status" value="1"/>
</dbReference>
<dbReference type="CDD" id="cd00130">
    <property type="entry name" value="PAS"/>
    <property type="match status" value="1"/>
</dbReference>
<dbReference type="InterPro" id="IPR000014">
    <property type="entry name" value="PAS"/>
</dbReference>
<dbReference type="EMBL" id="CP000780">
    <property type="protein sequence ID" value="ABS56781.1"/>
    <property type="molecule type" value="Genomic_DNA"/>
</dbReference>
<dbReference type="GO" id="GO:0000160">
    <property type="term" value="P:phosphorelay signal transduction system"/>
    <property type="evidence" value="ECO:0007669"/>
    <property type="project" value="InterPro"/>
</dbReference>
<dbReference type="SMART" id="SM00091">
    <property type="entry name" value="PAS"/>
    <property type="match status" value="2"/>
</dbReference>
<dbReference type="InterPro" id="IPR011006">
    <property type="entry name" value="CheY-like_superfamily"/>
</dbReference>
<evidence type="ECO:0000256" key="2">
    <source>
        <dbReference type="PROSITE-ProRule" id="PRU00169"/>
    </source>
</evidence>
<dbReference type="InterPro" id="IPR035965">
    <property type="entry name" value="PAS-like_dom_sf"/>
</dbReference>
<dbReference type="GO" id="GO:0006355">
    <property type="term" value="P:regulation of DNA-templated transcription"/>
    <property type="evidence" value="ECO:0007669"/>
    <property type="project" value="InterPro"/>
</dbReference>
<dbReference type="CDD" id="cd00156">
    <property type="entry name" value="REC"/>
    <property type="match status" value="1"/>
</dbReference>
<name>A7IAM0_METB6</name>
<dbReference type="PANTHER" id="PTHR44591:SF3">
    <property type="entry name" value="RESPONSE REGULATORY DOMAIN-CONTAINING PROTEIN"/>
    <property type="match status" value="1"/>
</dbReference>
<dbReference type="InterPro" id="IPR001789">
    <property type="entry name" value="Sig_transdc_resp-reg_receiver"/>
</dbReference>
<dbReference type="eggNOG" id="arCOG02385">
    <property type="taxonomic scope" value="Archaea"/>
</dbReference>
<dbReference type="Proteomes" id="UP000002408">
    <property type="component" value="Chromosome"/>
</dbReference>
<dbReference type="Gene3D" id="3.40.50.2300">
    <property type="match status" value="1"/>
</dbReference>
<dbReference type="HOGENOM" id="CLU_472998_0_0_2"/>
<dbReference type="RefSeq" id="WP_012107841.1">
    <property type="nucleotide sequence ID" value="NC_009712.1"/>
</dbReference>
<organism evidence="5 6">
    <name type="scientific">Methanoregula boonei (strain DSM 21154 / JCM 14090 / 6A8)</name>
    <dbReference type="NCBI Taxonomy" id="456442"/>
    <lineage>
        <taxon>Archaea</taxon>
        <taxon>Methanobacteriati</taxon>
        <taxon>Methanobacteriota</taxon>
        <taxon>Stenosarchaea group</taxon>
        <taxon>Methanomicrobia</taxon>
        <taxon>Methanomicrobiales</taxon>
        <taxon>Methanoregulaceae</taxon>
        <taxon>Methanoregula</taxon>
    </lineage>
</organism>
<feature type="modified residue" description="4-aspartylphosphate" evidence="2">
    <location>
        <position position="56"/>
    </location>
</feature>
<evidence type="ECO:0000256" key="1">
    <source>
        <dbReference type="ARBA" id="ARBA00022553"/>
    </source>
</evidence>
<dbReference type="GeneID" id="5410999"/>
<dbReference type="KEGG" id="mbn:Mboo_2267"/>
<dbReference type="SMART" id="SM00448">
    <property type="entry name" value="REC"/>
    <property type="match status" value="1"/>
</dbReference>
<dbReference type="SUPFAM" id="SSF55785">
    <property type="entry name" value="PYP-like sensor domain (PAS domain)"/>
    <property type="match status" value="2"/>
</dbReference>
<gene>
    <name evidence="5" type="ordered locus">Mboo_2267</name>
</gene>
<evidence type="ECO:0000259" key="4">
    <source>
        <dbReference type="PROSITE" id="PS50112"/>
    </source>
</evidence>
<dbReference type="PANTHER" id="PTHR44591">
    <property type="entry name" value="STRESS RESPONSE REGULATOR PROTEIN 1"/>
    <property type="match status" value="1"/>
</dbReference>
<evidence type="ECO:0000259" key="3">
    <source>
        <dbReference type="PROSITE" id="PS50110"/>
    </source>
</evidence>
<dbReference type="OrthoDB" id="8127at2157"/>
<sequence>MPQTISLLCIDDEPLFLDAFKARLEQEKDLLVTTSISASDALDLLNRQYFDVIIADFSMPDMDGIALLKEIRARGGQSIFVMATAKRLAHIARDALNTGADYYLQKGADMAGEVERLIDFIRVRVPQKNAEYELMAWARFYNSIVDSGPELISRVKPDGLFSYVNEPCVHLFKKPYRQLVKENFFAFIPDSERAEIFSRIQGLSFDKPDCLLQHHIIAGDGRSVLLEWSYHGFFTQAGTIQEYQITGRDTSHLVRIGGSSPAETTVYPVAPSSQPAAELPPEHPDDWGDMMATLQSLDAPVFAVDTRGMIIAWSAKLAQLTGVPAVEMIGKAGQEYAVPFYGKPGPMLIDHIIRPLGSTPGGNIPAAKRVGDTYIGEKERVSIRGRPMILQGKCSPVQDAAGQLIAAIEAITVTGINEMTGNTKAEEYLGGISSLTLKIVGDGVGRSLAGAIGSSTGGYGIYATTRRIFVIRNPDLDVTAPQAGVQFGTFLMDELFGTSSDTNQKAIGELENLSVFSAERGELARAVLKKPVLLSGYLDLKKTDGTSFRLYIDHKRSYTYIENLLKMFCPDILGFE</sequence>
<dbReference type="Pfam" id="PF00989">
    <property type="entry name" value="PAS"/>
    <property type="match status" value="1"/>
</dbReference>
<keyword evidence="1 2" id="KW-0597">Phosphoprotein</keyword>
<keyword evidence="6" id="KW-1185">Reference proteome</keyword>
<evidence type="ECO:0000313" key="5">
    <source>
        <dbReference type="EMBL" id="ABS56781.1"/>
    </source>
</evidence>
<dbReference type="STRING" id="456442.Mboo_2267"/>